<dbReference type="PROSITE" id="PS51818">
    <property type="entry name" value="HOMEO_PROSPERO"/>
    <property type="match status" value="1"/>
</dbReference>
<dbReference type="PANTHER" id="PTHR12198">
    <property type="entry name" value="HOMEOBOX PROTEIN PROSPERO/PROX-1/CEH-26"/>
    <property type="match status" value="1"/>
</dbReference>
<dbReference type="GO" id="GO:0048468">
    <property type="term" value="P:cell development"/>
    <property type="evidence" value="ECO:0007669"/>
    <property type="project" value="UniProtKB-ARBA"/>
</dbReference>
<dbReference type="PANTHER" id="PTHR12198:SF0">
    <property type="entry name" value="HOMEOBOX PROTEIN PROSPERO"/>
    <property type="match status" value="1"/>
</dbReference>
<keyword evidence="4 8" id="KW-0371">Homeobox</keyword>
<gene>
    <name evidence="8" type="primary">PROS</name>
    <name evidence="8" type="ORF">TR136882</name>
</gene>
<dbReference type="Gene3D" id="1.10.10.500">
    <property type="entry name" value="Homeo-prospero domain"/>
    <property type="match status" value="1"/>
</dbReference>
<evidence type="ECO:0000256" key="4">
    <source>
        <dbReference type="ARBA" id="ARBA00023155"/>
    </source>
</evidence>
<dbReference type="GO" id="GO:0005634">
    <property type="term" value="C:nucleus"/>
    <property type="evidence" value="ECO:0007669"/>
    <property type="project" value="UniProtKB-SubCell"/>
</dbReference>
<dbReference type="GO" id="GO:0000981">
    <property type="term" value="F:DNA-binding transcription factor activity, RNA polymerase II-specific"/>
    <property type="evidence" value="ECO:0007669"/>
    <property type="project" value="TreeGrafter"/>
</dbReference>
<evidence type="ECO:0000259" key="7">
    <source>
        <dbReference type="PROSITE" id="PS51818"/>
    </source>
</evidence>
<dbReference type="InterPro" id="IPR039350">
    <property type="entry name" value="Prospero_homeodomain"/>
</dbReference>
<sequence>MLQVKGPNTLVGRMGEFFYIHIERYVRGIIASGVKSEDSIHITPIHELCRSLILHYNRGLDMKMPLEFPVAVEQATKQFFAAIRSGADAKPSWKKNIYKNVAQFDQPIPESFRHTH</sequence>
<evidence type="ECO:0000256" key="2">
    <source>
        <dbReference type="ARBA" id="ARBA00023015"/>
    </source>
</evidence>
<organism evidence="8">
    <name type="scientific">Schistocephalus solidus</name>
    <name type="common">Tapeworm</name>
    <dbReference type="NCBI Taxonomy" id="70667"/>
    <lineage>
        <taxon>Eukaryota</taxon>
        <taxon>Metazoa</taxon>
        <taxon>Spiralia</taxon>
        <taxon>Lophotrochozoa</taxon>
        <taxon>Platyhelminthes</taxon>
        <taxon>Cestoda</taxon>
        <taxon>Eucestoda</taxon>
        <taxon>Diphyllobothriidea</taxon>
        <taxon>Diphyllobothriidae</taxon>
        <taxon>Schistocephalus</taxon>
    </lineage>
</organism>
<dbReference type="EMBL" id="GEEE01019647">
    <property type="protein sequence ID" value="JAP43578.1"/>
    <property type="molecule type" value="Transcribed_RNA"/>
</dbReference>
<dbReference type="AlphaFoldDB" id="A0A0X3NVI3"/>
<proteinExistence type="predicted"/>
<evidence type="ECO:0000256" key="1">
    <source>
        <dbReference type="ARBA" id="ARBA00004123"/>
    </source>
</evidence>
<accession>A0A0X3NVI3</accession>
<dbReference type="Pfam" id="PF05044">
    <property type="entry name" value="HPD"/>
    <property type="match status" value="1"/>
</dbReference>
<keyword evidence="2" id="KW-0805">Transcription regulation</keyword>
<keyword evidence="6" id="KW-0539">Nucleus</keyword>
<name>A0A0X3NVI3_SCHSO</name>
<dbReference type="GO" id="GO:0007399">
    <property type="term" value="P:nervous system development"/>
    <property type="evidence" value="ECO:0007669"/>
    <property type="project" value="UniProtKB-ARBA"/>
</dbReference>
<evidence type="ECO:0000256" key="6">
    <source>
        <dbReference type="ARBA" id="ARBA00023242"/>
    </source>
</evidence>
<dbReference type="InterPro" id="IPR009057">
    <property type="entry name" value="Homeodomain-like_sf"/>
</dbReference>
<comment type="subcellular location">
    <subcellularLocation>
        <location evidence="1">Nucleus</location>
    </subcellularLocation>
</comment>
<dbReference type="InterPro" id="IPR023082">
    <property type="entry name" value="Homeo_prospero_dom"/>
</dbReference>
<feature type="domain" description="Prospero" evidence="7">
    <location>
        <begin position="1"/>
        <end position="116"/>
    </location>
</feature>
<keyword evidence="5" id="KW-0804">Transcription</keyword>
<reference evidence="8" key="1">
    <citation type="submission" date="2016-01" db="EMBL/GenBank/DDBJ databases">
        <title>Reference transcriptome for the parasite Schistocephalus solidus: insights into the molecular evolution of parasitism.</title>
        <authorList>
            <person name="Hebert F.O."/>
            <person name="Grambauer S."/>
            <person name="Barber I."/>
            <person name="Landry C.R."/>
            <person name="Aubin-Horth N."/>
        </authorList>
    </citation>
    <scope>NUCLEOTIDE SEQUENCE</scope>
</reference>
<dbReference type="SUPFAM" id="SSF46689">
    <property type="entry name" value="Homeodomain-like"/>
    <property type="match status" value="1"/>
</dbReference>
<dbReference type="GO" id="GO:0000978">
    <property type="term" value="F:RNA polymerase II cis-regulatory region sequence-specific DNA binding"/>
    <property type="evidence" value="ECO:0007669"/>
    <property type="project" value="TreeGrafter"/>
</dbReference>
<evidence type="ECO:0000313" key="8">
    <source>
        <dbReference type="EMBL" id="JAP43578.1"/>
    </source>
</evidence>
<protein>
    <submittedName>
        <fullName evidence="8">Homeobox protein prospero</fullName>
    </submittedName>
</protein>
<evidence type="ECO:0000256" key="3">
    <source>
        <dbReference type="ARBA" id="ARBA00023125"/>
    </source>
</evidence>
<keyword evidence="3 8" id="KW-0238">DNA-binding</keyword>
<evidence type="ECO:0000256" key="5">
    <source>
        <dbReference type="ARBA" id="ARBA00023163"/>
    </source>
</evidence>
<dbReference type="InterPro" id="IPR037131">
    <property type="entry name" value="Homeo_prospero_dom_sf"/>
</dbReference>